<evidence type="ECO:0000313" key="3">
    <source>
        <dbReference type="Proteomes" id="UP000232063"/>
    </source>
</evidence>
<dbReference type="GO" id="GO:0016740">
    <property type="term" value="F:transferase activity"/>
    <property type="evidence" value="ECO:0007669"/>
    <property type="project" value="UniProtKB-KW"/>
</dbReference>
<evidence type="ECO:0000313" key="2">
    <source>
        <dbReference type="EMBL" id="ATZ16771.1"/>
    </source>
</evidence>
<accession>A0A2K8NVJ7</accession>
<dbReference type="InterPro" id="IPR001173">
    <property type="entry name" value="Glyco_trans_2-like"/>
</dbReference>
<name>A0A2K8NVJ7_9MOLU</name>
<proteinExistence type="predicted"/>
<dbReference type="CDD" id="cd00761">
    <property type="entry name" value="Glyco_tranf_GTA_type"/>
    <property type="match status" value="1"/>
</dbReference>
<dbReference type="SUPFAM" id="SSF53448">
    <property type="entry name" value="Nucleotide-diphospho-sugar transferases"/>
    <property type="match status" value="1"/>
</dbReference>
<dbReference type="InterPro" id="IPR029044">
    <property type="entry name" value="Nucleotide-diphossugar_trans"/>
</dbReference>
<dbReference type="Gene3D" id="3.90.550.10">
    <property type="entry name" value="Spore Coat Polysaccharide Biosynthesis Protein SpsA, Chain A"/>
    <property type="match status" value="1"/>
</dbReference>
<protein>
    <submittedName>
        <fullName evidence="2">Glycosyltransferase</fullName>
    </submittedName>
</protein>
<dbReference type="RefSeq" id="WP_025734536.1">
    <property type="nucleotide sequence ID" value="NZ_CP024963.1"/>
</dbReference>
<evidence type="ECO:0000259" key="1">
    <source>
        <dbReference type="Pfam" id="PF00535"/>
    </source>
</evidence>
<dbReference type="Pfam" id="PF00535">
    <property type="entry name" value="Glycos_transf_2"/>
    <property type="match status" value="1"/>
</dbReference>
<dbReference type="PANTHER" id="PTHR43685">
    <property type="entry name" value="GLYCOSYLTRANSFERASE"/>
    <property type="match status" value="1"/>
</dbReference>
<feature type="domain" description="Glycosyltransferase 2-like" evidence="1">
    <location>
        <begin position="4"/>
        <end position="120"/>
    </location>
</feature>
<dbReference type="AlphaFoldDB" id="A0A2K8NVJ7"/>
<keyword evidence="2" id="KW-0808">Transferase</keyword>
<dbReference type="InterPro" id="IPR050834">
    <property type="entry name" value="Glycosyltransf_2"/>
</dbReference>
<dbReference type="KEGG" id="elj:ELUMI_v1c00420"/>
<dbReference type="Proteomes" id="UP000232063">
    <property type="component" value="Chromosome"/>
</dbReference>
<dbReference type="OrthoDB" id="387866at2"/>
<keyword evidence="3" id="KW-1185">Reference proteome</keyword>
<gene>
    <name evidence="2" type="primary">cps</name>
    <name evidence="2" type="ORF">ELUMI_v1c00420</name>
</gene>
<sequence length="320" mass="37888">MLISFIISSQGREERIFKTINSLKKQTNQNFEILMINDDPNIEKESLDFIREQFEQNSNITLVLNNKSQGSGSNWNLAISLAKGEYFSILKEGDVLEPIFVETINEAVQKHPQKLDIIQFTQELSGIAKGYSDSALLESDRVYDLTKEQDVYAYVNQNIYGKMFRLQFLRDFRITFRRWNRFDTLFVYKALGHARTFYKISKMINTHRRNVLKYSAFDLVNQWPHILNYYRRIGAYKELKDELNYANIYGLTIGFLSMVSKFDNKQLYKKALKYVKTKMDAKLSEFINENKIFLENKDPEFTKYILEFNTFITNEIKKNK</sequence>
<reference evidence="2 3" key="1">
    <citation type="submission" date="2017-11" db="EMBL/GenBank/DDBJ databases">
        <title>Genome sequence of Entomoplasma luminosum PIMN-1 (ATCC 49195).</title>
        <authorList>
            <person name="Lo W.-S."/>
            <person name="Gasparich G.E."/>
            <person name="Kuo C.-H."/>
        </authorList>
    </citation>
    <scope>NUCLEOTIDE SEQUENCE [LARGE SCALE GENOMIC DNA]</scope>
    <source>
        <strain evidence="2 3">PIMN-1</strain>
    </source>
</reference>
<dbReference type="PANTHER" id="PTHR43685:SF2">
    <property type="entry name" value="GLYCOSYLTRANSFERASE 2-LIKE DOMAIN-CONTAINING PROTEIN"/>
    <property type="match status" value="1"/>
</dbReference>
<organism evidence="2 3">
    <name type="scientific">Williamsoniiplasma luminosum</name>
    <dbReference type="NCBI Taxonomy" id="214888"/>
    <lineage>
        <taxon>Bacteria</taxon>
        <taxon>Bacillati</taxon>
        <taxon>Mycoplasmatota</taxon>
        <taxon>Mollicutes</taxon>
        <taxon>Entomoplasmatales</taxon>
        <taxon>Williamsoniiplasma</taxon>
    </lineage>
</organism>
<dbReference type="EMBL" id="CP024963">
    <property type="protein sequence ID" value="ATZ16771.1"/>
    <property type="molecule type" value="Genomic_DNA"/>
</dbReference>